<accession>A0A370GX04</accession>
<reference evidence="1 2" key="1">
    <citation type="submission" date="2018-07" db="EMBL/GenBank/DDBJ databases">
        <title>Genomic Encyclopedia of Type Strains, Phase IV (KMG-IV): sequencing the most valuable type-strain genomes for metagenomic binning, comparative biology and taxonomic classification.</title>
        <authorList>
            <person name="Goeker M."/>
        </authorList>
    </citation>
    <scope>NUCLEOTIDE SEQUENCE [LARGE SCALE GENOMIC DNA]</scope>
    <source>
        <strain evidence="1 2">DSM 44952</strain>
    </source>
</reference>
<proteinExistence type="predicted"/>
<comment type="caution">
    <text evidence="1">The sequence shown here is derived from an EMBL/GenBank/DDBJ whole genome shotgun (WGS) entry which is preliminary data.</text>
</comment>
<sequence>MGSRADRWDTFVEHLRSAPAALPADLRRSIFEAASEGDVSTLPEDLAPFVDTVARHAYRVTDEQVATLTAGRSQDEVFETTVVAAAGAADHRLRAALRAMEDQT</sequence>
<evidence type="ECO:0000313" key="2">
    <source>
        <dbReference type="Proteomes" id="UP000255355"/>
    </source>
</evidence>
<dbReference type="AlphaFoldDB" id="A0A370GX04"/>
<gene>
    <name evidence="1" type="ORF">DFR68_10810</name>
</gene>
<dbReference type="STRING" id="1210089.GCA_001613165_05835"/>
<dbReference type="InterPro" id="IPR029032">
    <property type="entry name" value="AhpD-like"/>
</dbReference>
<dbReference type="Gene3D" id="1.20.1290.10">
    <property type="entry name" value="AhpD-like"/>
    <property type="match status" value="1"/>
</dbReference>
<dbReference type="RefSeq" id="WP_068026673.1">
    <property type="nucleotide sequence ID" value="NZ_QQAZ01000008.1"/>
</dbReference>
<dbReference type="EMBL" id="QQAZ01000008">
    <property type="protein sequence ID" value="RDI48182.1"/>
    <property type="molecule type" value="Genomic_DNA"/>
</dbReference>
<protein>
    <submittedName>
        <fullName evidence="1">Uncharacterized protein</fullName>
    </submittedName>
</protein>
<keyword evidence="2" id="KW-1185">Reference proteome</keyword>
<dbReference type="OrthoDB" id="4565678at2"/>
<dbReference type="Proteomes" id="UP000255355">
    <property type="component" value="Unassembled WGS sequence"/>
</dbReference>
<evidence type="ECO:0000313" key="1">
    <source>
        <dbReference type="EMBL" id="RDI48182.1"/>
    </source>
</evidence>
<organism evidence="1 2">
    <name type="scientific">Nocardia mexicana</name>
    <dbReference type="NCBI Taxonomy" id="279262"/>
    <lineage>
        <taxon>Bacteria</taxon>
        <taxon>Bacillati</taxon>
        <taxon>Actinomycetota</taxon>
        <taxon>Actinomycetes</taxon>
        <taxon>Mycobacteriales</taxon>
        <taxon>Nocardiaceae</taxon>
        <taxon>Nocardia</taxon>
    </lineage>
</organism>
<name>A0A370GX04_9NOCA</name>